<gene>
    <name evidence="1" type="ordered locus">Arcpr_1518</name>
</gene>
<proteinExistence type="predicted"/>
<name>D2REM0_ARCPA</name>
<dbReference type="PaxDb" id="572546-Arcpr_1518"/>
<dbReference type="Proteomes" id="UP000001901">
    <property type="component" value="Chromosome"/>
</dbReference>
<evidence type="ECO:0000313" key="2">
    <source>
        <dbReference type="Proteomes" id="UP000001901"/>
    </source>
</evidence>
<dbReference type="AlphaFoldDB" id="D2REM0"/>
<dbReference type="EMBL" id="CP001857">
    <property type="protein sequence ID" value="ADB58564.1"/>
    <property type="molecule type" value="Genomic_DNA"/>
</dbReference>
<dbReference type="GeneID" id="8740208"/>
<dbReference type="RefSeq" id="WP_012940900.1">
    <property type="nucleotide sequence ID" value="NC_013741.1"/>
</dbReference>
<organism evidence="1 2">
    <name type="scientific">Archaeoglobus profundus (strain DSM 5631 / JCM 9629 / NBRC 100127 / Av18)</name>
    <dbReference type="NCBI Taxonomy" id="572546"/>
    <lineage>
        <taxon>Archaea</taxon>
        <taxon>Methanobacteriati</taxon>
        <taxon>Methanobacteriota</taxon>
        <taxon>Archaeoglobi</taxon>
        <taxon>Archaeoglobales</taxon>
        <taxon>Archaeoglobaceae</taxon>
        <taxon>Archaeoglobus</taxon>
    </lineage>
</organism>
<dbReference type="HOGENOM" id="CLU_2629502_0_0_2"/>
<keyword evidence="2" id="KW-1185">Reference proteome</keyword>
<sequence>MEDLEFKVSVVEVTTSQKSLSKGDTDINKVVLEGELVGNPSVEVKVSIKSEDERIDGFALKQGFKLVLVPLDQKLDV</sequence>
<accession>D2REM0</accession>
<protein>
    <submittedName>
        <fullName evidence="1">Uncharacterized protein</fullName>
    </submittedName>
</protein>
<reference evidence="1 2" key="1">
    <citation type="journal article" date="2010" name="Stand. Genomic Sci.">
        <title>Complete genome sequence of Archaeoglobus profundus type strain (AV18).</title>
        <authorList>
            <person name="von Jan M."/>
            <person name="Lapidus A."/>
            <person name="Del Rio T.G."/>
            <person name="Copeland A."/>
            <person name="Tice H."/>
            <person name="Cheng J.F."/>
            <person name="Lucas S."/>
            <person name="Chen F."/>
            <person name="Nolan M."/>
            <person name="Goodwin L."/>
            <person name="Han C."/>
            <person name="Pitluck S."/>
            <person name="Liolios K."/>
            <person name="Ivanova N."/>
            <person name="Mavromatis K."/>
            <person name="Ovchinnikova G."/>
            <person name="Chertkov O."/>
            <person name="Pati A."/>
            <person name="Chen A."/>
            <person name="Palaniappan K."/>
            <person name="Land M."/>
            <person name="Hauser L."/>
            <person name="Chang Y.J."/>
            <person name="Jeffries C.D."/>
            <person name="Saunders E."/>
            <person name="Brettin T."/>
            <person name="Detter J.C."/>
            <person name="Chain P."/>
            <person name="Eichinger K."/>
            <person name="Huber H."/>
            <person name="Spring S."/>
            <person name="Rohde M."/>
            <person name="Goker M."/>
            <person name="Wirth R."/>
            <person name="Woyke T."/>
            <person name="Bristow J."/>
            <person name="Eisen J.A."/>
            <person name="Markowitz V."/>
            <person name="Hugenholtz P."/>
            <person name="Kyrpides N.C."/>
            <person name="Klenk H.P."/>
        </authorList>
    </citation>
    <scope>NUCLEOTIDE SEQUENCE [LARGE SCALE GENOMIC DNA]</scope>
    <source>
        <strain evidence="2">DSM 5631 / JCM 9629 / NBRC 100127 / Av18</strain>
    </source>
</reference>
<dbReference type="KEGG" id="apo:Arcpr_1518"/>
<evidence type="ECO:0000313" key="1">
    <source>
        <dbReference type="EMBL" id="ADB58564.1"/>
    </source>
</evidence>
<dbReference type="STRING" id="572546.Arcpr_1518"/>